<gene>
    <name evidence="2" type="ORF">U0070_022261</name>
</gene>
<evidence type="ECO:0000259" key="1">
    <source>
        <dbReference type="Pfam" id="PF13908"/>
    </source>
</evidence>
<accession>A0AAW0HD48</accession>
<proteinExistence type="predicted"/>
<feature type="domain" description="Shisa N-terminal" evidence="1">
    <location>
        <begin position="18"/>
        <end position="48"/>
    </location>
</feature>
<comment type="caution">
    <text evidence="2">The sequence shown here is derived from an EMBL/GenBank/DDBJ whole genome shotgun (WGS) entry which is preliminary data.</text>
</comment>
<dbReference type="Proteomes" id="UP001488838">
    <property type="component" value="Unassembled WGS sequence"/>
</dbReference>
<reference evidence="2 3" key="1">
    <citation type="journal article" date="2023" name="bioRxiv">
        <title>Conserved and derived expression patterns and positive selection on dental genes reveal complex evolutionary context of ever-growing rodent molars.</title>
        <authorList>
            <person name="Calamari Z.T."/>
            <person name="Song A."/>
            <person name="Cohen E."/>
            <person name="Akter M."/>
            <person name="Roy R.D."/>
            <person name="Hallikas O."/>
            <person name="Christensen M.M."/>
            <person name="Li P."/>
            <person name="Marangoni P."/>
            <person name="Jernvall J."/>
            <person name="Klein O.D."/>
        </authorList>
    </citation>
    <scope>NUCLEOTIDE SEQUENCE [LARGE SCALE GENOMIC DNA]</scope>
    <source>
        <strain evidence="2">V071</strain>
    </source>
</reference>
<dbReference type="EMBL" id="JBBHLL010000539">
    <property type="protein sequence ID" value="KAK7800689.1"/>
    <property type="molecule type" value="Genomic_DNA"/>
</dbReference>
<sequence>MTHGELCRPVGEDDLIPEFCPDFCCGSCSSQYCCSDELKKVQWSEDVCTASEARYCALETAFGVLGKSVRIPPGVYAVHSGKVIFSTATEAFEQLGSALRFRSDFDSDPMSG</sequence>
<dbReference type="Pfam" id="PF13908">
    <property type="entry name" value="Shisa_N"/>
    <property type="match status" value="1"/>
</dbReference>
<evidence type="ECO:0000313" key="2">
    <source>
        <dbReference type="EMBL" id="KAK7800689.1"/>
    </source>
</evidence>
<organism evidence="2 3">
    <name type="scientific">Myodes glareolus</name>
    <name type="common">Bank vole</name>
    <name type="synonym">Clethrionomys glareolus</name>
    <dbReference type="NCBI Taxonomy" id="447135"/>
    <lineage>
        <taxon>Eukaryota</taxon>
        <taxon>Metazoa</taxon>
        <taxon>Chordata</taxon>
        <taxon>Craniata</taxon>
        <taxon>Vertebrata</taxon>
        <taxon>Euteleostomi</taxon>
        <taxon>Mammalia</taxon>
        <taxon>Eutheria</taxon>
        <taxon>Euarchontoglires</taxon>
        <taxon>Glires</taxon>
        <taxon>Rodentia</taxon>
        <taxon>Myomorpha</taxon>
        <taxon>Muroidea</taxon>
        <taxon>Cricetidae</taxon>
        <taxon>Arvicolinae</taxon>
        <taxon>Myodes</taxon>
    </lineage>
</organism>
<protein>
    <recommendedName>
        <fullName evidence="1">Shisa N-terminal domain-containing protein</fullName>
    </recommendedName>
</protein>
<evidence type="ECO:0000313" key="3">
    <source>
        <dbReference type="Proteomes" id="UP001488838"/>
    </source>
</evidence>
<dbReference type="AlphaFoldDB" id="A0AAW0HD48"/>
<name>A0AAW0HD48_MYOGA</name>
<dbReference type="InterPro" id="IPR053891">
    <property type="entry name" value="Shisa_N"/>
</dbReference>
<keyword evidence="3" id="KW-1185">Reference proteome</keyword>